<accession>A0A9X9PQB0</accession>
<dbReference type="GO" id="GO:0004540">
    <property type="term" value="F:RNA nuclease activity"/>
    <property type="evidence" value="ECO:0007669"/>
    <property type="project" value="InterPro"/>
</dbReference>
<dbReference type="GO" id="GO:0003723">
    <property type="term" value="F:RNA binding"/>
    <property type="evidence" value="ECO:0007669"/>
    <property type="project" value="InterPro"/>
</dbReference>
<feature type="chain" id="PRO_5040848783" evidence="3">
    <location>
        <begin position="27"/>
        <end position="398"/>
    </location>
</feature>
<protein>
    <submittedName>
        <fullName evidence="4">Bgt-51283</fullName>
    </submittedName>
</protein>
<dbReference type="Gene3D" id="3.10.450.30">
    <property type="entry name" value="Microbial ribonucleases"/>
    <property type="match status" value="1"/>
</dbReference>
<dbReference type="AlphaFoldDB" id="A0A9X9PQB0"/>
<dbReference type="SUPFAM" id="SSF53933">
    <property type="entry name" value="Microbial ribonucleases"/>
    <property type="match status" value="1"/>
</dbReference>
<dbReference type="Proteomes" id="UP000324639">
    <property type="component" value="Chromosome Bgt_-01"/>
</dbReference>
<proteinExistence type="predicted"/>
<evidence type="ECO:0000256" key="2">
    <source>
        <dbReference type="ARBA" id="ARBA00022801"/>
    </source>
</evidence>
<feature type="signal peptide" evidence="3">
    <location>
        <begin position="1"/>
        <end position="26"/>
    </location>
</feature>
<gene>
    <name evidence="4" type="ORF">BGT96224V316_LOCUS289</name>
</gene>
<reference evidence="4 5" key="1">
    <citation type="submission" date="2018-08" db="EMBL/GenBank/DDBJ databases">
        <authorList>
            <person name="Muller C M."/>
        </authorList>
    </citation>
    <scope>NUCLEOTIDE SEQUENCE [LARGE SCALE GENOMIC DNA]</scope>
</reference>
<evidence type="ECO:0000313" key="4">
    <source>
        <dbReference type="EMBL" id="VCU39040.1"/>
    </source>
</evidence>
<dbReference type="InterPro" id="IPR016191">
    <property type="entry name" value="Ribonuclease/ribotoxin"/>
</dbReference>
<evidence type="ECO:0000313" key="5">
    <source>
        <dbReference type="Proteomes" id="UP000324639"/>
    </source>
</evidence>
<keyword evidence="3" id="KW-0732">Signal</keyword>
<dbReference type="EMBL" id="LR026984">
    <property type="protein sequence ID" value="VCU39040.1"/>
    <property type="molecule type" value="Genomic_DNA"/>
</dbReference>
<evidence type="ECO:0000256" key="1">
    <source>
        <dbReference type="ARBA" id="ARBA00022722"/>
    </source>
</evidence>
<keyword evidence="2" id="KW-0378">Hydrolase</keyword>
<keyword evidence="5" id="KW-1185">Reference proteome</keyword>
<name>A0A9X9PQB0_BLUGR</name>
<sequence length="398" mass="45411">MNRPSRFYRVLAGLLVYISCVVFTSADPTGIDYICGENVILQQNIQNSYTSACYALVKPEVRSKYPAVYDGSTTFHVFDAVLFAWPLLKNNKVYAKGLPGDLRLIIDSSCNFFGIIIRSKTSPDRRCYPHIELPRENDLFHSRDVRMLPGFRGYKCDKRIYDIIRLEYVLQETLKKYKIWESENSVSIPKGLTAIDQLFGESVLLLPSQVINSPAEINHLPLYLSLMVIDSQHQLLGMVNRVGTRWEKCAVLWEREPELPRVVDRTRNSIGERLFSGAGGYRCKSLLFTRESVNSHMQVACTLITPPDGIPASNWKINLTSLGIKPIIGKHELWKMNLKLPESNEPVDVINTKISNKAVIVLDQQCNFYGVYWHAFKVLTLCVDLSLFPSPKRPRYKS</sequence>
<dbReference type="GO" id="GO:0016787">
    <property type="term" value="F:hydrolase activity"/>
    <property type="evidence" value="ECO:0007669"/>
    <property type="project" value="UniProtKB-KW"/>
</dbReference>
<organism evidence="4 5">
    <name type="scientific">Blumeria graminis f. sp. tritici</name>
    <dbReference type="NCBI Taxonomy" id="62690"/>
    <lineage>
        <taxon>Eukaryota</taxon>
        <taxon>Fungi</taxon>
        <taxon>Dikarya</taxon>
        <taxon>Ascomycota</taxon>
        <taxon>Pezizomycotina</taxon>
        <taxon>Leotiomycetes</taxon>
        <taxon>Erysiphales</taxon>
        <taxon>Erysiphaceae</taxon>
        <taxon>Blumeria</taxon>
    </lineage>
</organism>
<evidence type="ECO:0000256" key="3">
    <source>
        <dbReference type="SAM" id="SignalP"/>
    </source>
</evidence>
<keyword evidence="1" id="KW-0540">Nuclease</keyword>